<geneLocation type="plasmid" evidence="2">
    <name>pmpjm1</name>
</geneLocation>
<dbReference type="AlphaFoldDB" id="A0A1V0PDB4"/>
<protein>
    <submittedName>
        <fullName evidence="1">Uncharacterized protein</fullName>
    </submittedName>
</protein>
<keyword evidence="1" id="KW-0614">Plasmid</keyword>
<name>A0A1V0PDB4_LACLC</name>
<gene>
    <name evidence="1" type="ORF">LLJM1_04575</name>
</gene>
<reference evidence="1 2" key="1">
    <citation type="journal article" date="2017" name="BMC Genomics">
        <title>Comparative and functional genomics of the Lactococcus lactis taxon; insights into evolution and niche adaptation.</title>
        <authorList>
            <person name="Kelleher P."/>
            <person name="Bottacini F."/>
            <person name="Mahony J."/>
            <person name="Kilcawley K.N."/>
            <person name="van Sinderen D."/>
        </authorList>
    </citation>
    <scope>NUCLEOTIDE SEQUENCE [LARGE SCALE GENOMIC DNA]</scope>
    <source>
        <strain evidence="1 2">JM1</strain>
        <plasmid evidence="2">pmpjm1</plasmid>
    </source>
</reference>
<dbReference type="RefSeq" id="WP_063280839.1">
    <property type="nucleotide sequence ID" value="NZ_CP016746.2"/>
</dbReference>
<evidence type="ECO:0000313" key="2">
    <source>
        <dbReference type="Proteomes" id="UP000191806"/>
    </source>
</evidence>
<accession>A0A1V0PDB4</accession>
<organism evidence="1 2">
    <name type="scientific">Lactococcus lactis subsp. cremoris</name>
    <name type="common">Streptococcus cremoris</name>
    <dbReference type="NCBI Taxonomy" id="1359"/>
    <lineage>
        <taxon>Bacteria</taxon>
        <taxon>Bacillati</taxon>
        <taxon>Bacillota</taxon>
        <taxon>Bacilli</taxon>
        <taxon>Lactobacillales</taxon>
        <taxon>Streptococcaceae</taxon>
        <taxon>Lactococcus</taxon>
    </lineage>
</organism>
<dbReference type="Proteomes" id="UP000191806">
    <property type="component" value="Plasmid pJM1A"/>
</dbReference>
<evidence type="ECO:0000313" key="1">
    <source>
        <dbReference type="EMBL" id="ARE27257.1"/>
    </source>
</evidence>
<proteinExistence type="predicted"/>
<sequence>MHSPIFNGTYGITNLNKKEQKKLLTDKDELLAQILEADYILMPPLATEWEFEQSGKIEKTDNRIIWTITRKAVEDFQKDCIEKVQKYLNTLRKIQAHGEFGFGKFPLLTTNKYTKEELNSLFDFRNIINQYGGQKIVIDGYVNRIIDLMEEAGDFYMNDKNKGKEFAITIYTDLTQDYHF</sequence>
<dbReference type="EMBL" id="CP016746">
    <property type="protein sequence ID" value="ARE27257.1"/>
    <property type="molecule type" value="Genomic_DNA"/>
</dbReference>